<evidence type="ECO:0000313" key="2">
    <source>
        <dbReference type="Proteomes" id="UP001163324"/>
    </source>
</evidence>
<proteinExistence type="predicted"/>
<gene>
    <name evidence="1" type="ORF">N3K66_005260</name>
</gene>
<accession>A0ACC0V3I4</accession>
<protein>
    <submittedName>
        <fullName evidence="1">Uncharacterized protein</fullName>
    </submittedName>
</protein>
<organism evidence="1 2">
    <name type="scientific">Trichothecium roseum</name>
    <dbReference type="NCBI Taxonomy" id="47278"/>
    <lineage>
        <taxon>Eukaryota</taxon>
        <taxon>Fungi</taxon>
        <taxon>Dikarya</taxon>
        <taxon>Ascomycota</taxon>
        <taxon>Pezizomycotina</taxon>
        <taxon>Sordariomycetes</taxon>
        <taxon>Hypocreomycetidae</taxon>
        <taxon>Hypocreales</taxon>
        <taxon>Hypocreales incertae sedis</taxon>
        <taxon>Trichothecium</taxon>
    </lineage>
</organism>
<comment type="caution">
    <text evidence="1">The sequence shown here is derived from an EMBL/GenBank/DDBJ whole genome shotgun (WGS) entry which is preliminary data.</text>
</comment>
<name>A0ACC0V3I4_9HYPO</name>
<dbReference type="Proteomes" id="UP001163324">
    <property type="component" value="Chromosome 4"/>
</dbReference>
<dbReference type="EMBL" id="CM047943">
    <property type="protein sequence ID" value="KAI9900998.1"/>
    <property type="molecule type" value="Genomic_DNA"/>
</dbReference>
<evidence type="ECO:0000313" key="1">
    <source>
        <dbReference type="EMBL" id="KAI9900998.1"/>
    </source>
</evidence>
<sequence length="286" mass="32683">MSVLRYRTVWGVDPGDNYQDWDKWFPSLKAQGYIGVEIDITNRTELPLLRSILDKHSLECTVLIHSEWAGYVGVKPAGLKPEHHLKRYRQQLQKAKLLKPRKINAQSGDDGWPIETSVEFYKGTLVVDTEEGLQGKVCHETHRNRSLFTHNSTAQILAKVPDLRITADFSHHVVVAERLLDCGPDDEQTVAKIIPHVHHIHARMGTTQASQCPDPTNPVFEAERRYFEKIWKAIIAQFDKSEPITFVPEYGPTPYHPIGSRLTFSELADQEGNRLQPLFEEWAKSS</sequence>
<keyword evidence="2" id="KW-1185">Reference proteome</keyword>
<reference evidence="1" key="1">
    <citation type="submission" date="2022-10" db="EMBL/GenBank/DDBJ databases">
        <title>Complete Genome of Trichothecium roseum strain YXFP-22015, a Plant Pathogen Isolated from Citrus.</title>
        <authorList>
            <person name="Wang Y."/>
            <person name="Zhu L."/>
        </authorList>
    </citation>
    <scope>NUCLEOTIDE SEQUENCE</scope>
    <source>
        <strain evidence="1">YXFP-22015</strain>
    </source>
</reference>